<organism evidence="11 12">
    <name type="scientific">Ancylomarina longa</name>
    <dbReference type="NCBI Taxonomy" id="2487017"/>
    <lineage>
        <taxon>Bacteria</taxon>
        <taxon>Pseudomonadati</taxon>
        <taxon>Bacteroidota</taxon>
        <taxon>Bacteroidia</taxon>
        <taxon>Marinilabiliales</taxon>
        <taxon>Marinifilaceae</taxon>
        <taxon>Ancylomarina</taxon>
    </lineage>
</organism>
<keyword evidence="5" id="KW-1003">Cell membrane</keyword>
<dbReference type="Proteomes" id="UP000282985">
    <property type="component" value="Unassembled WGS sequence"/>
</dbReference>
<name>A0A434AGV6_9BACT</name>
<dbReference type="GO" id="GO:0015297">
    <property type="term" value="F:antiporter activity"/>
    <property type="evidence" value="ECO:0007669"/>
    <property type="project" value="InterPro"/>
</dbReference>
<feature type="transmembrane region" description="Helical" evidence="10">
    <location>
        <begin position="320"/>
        <end position="342"/>
    </location>
</feature>
<gene>
    <name evidence="11" type="ORF">DLK05_12420</name>
</gene>
<evidence type="ECO:0000256" key="5">
    <source>
        <dbReference type="ARBA" id="ARBA00022475"/>
    </source>
</evidence>
<keyword evidence="9" id="KW-0046">Antibiotic resistance</keyword>
<keyword evidence="7 10" id="KW-1133">Transmembrane helix</keyword>
<dbReference type="Pfam" id="PF01554">
    <property type="entry name" value="MatE"/>
    <property type="match status" value="2"/>
</dbReference>
<evidence type="ECO:0000256" key="2">
    <source>
        <dbReference type="ARBA" id="ARBA00008417"/>
    </source>
</evidence>
<dbReference type="InterPro" id="IPR051327">
    <property type="entry name" value="MATE_MepA_subfamily"/>
</dbReference>
<dbReference type="GO" id="GO:0042910">
    <property type="term" value="F:xenobiotic transmembrane transporter activity"/>
    <property type="evidence" value="ECO:0007669"/>
    <property type="project" value="InterPro"/>
</dbReference>
<keyword evidence="4" id="KW-0813">Transport</keyword>
<evidence type="ECO:0000256" key="6">
    <source>
        <dbReference type="ARBA" id="ARBA00022692"/>
    </source>
</evidence>
<keyword evidence="8 10" id="KW-0472">Membrane</keyword>
<keyword evidence="12" id="KW-1185">Reference proteome</keyword>
<evidence type="ECO:0000256" key="4">
    <source>
        <dbReference type="ARBA" id="ARBA00022448"/>
    </source>
</evidence>
<protein>
    <recommendedName>
        <fullName evidence="3">Multidrug export protein MepA</fullName>
    </recommendedName>
</protein>
<dbReference type="InterPro" id="IPR002528">
    <property type="entry name" value="MATE_fam"/>
</dbReference>
<dbReference type="OrthoDB" id="9811110at2"/>
<evidence type="ECO:0000313" key="11">
    <source>
        <dbReference type="EMBL" id="RUT73626.1"/>
    </source>
</evidence>
<evidence type="ECO:0000256" key="10">
    <source>
        <dbReference type="SAM" id="Phobius"/>
    </source>
</evidence>
<dbReference type="InterPro" id="IPR045070">
    <property type="entry name" value="MATE_MepA-like"/>
</dbReference>
<dbReference type="AlphaFoldDB" id="A0A434AGV6"/>
<dbReference type="CDD" id="cd13143">
    <property type="entry name" value="MATE_MepA_like"/>
    <property type="match status" value="1"/>
</dbReference>
<feature type="transmembrane region" description="Helical" evidence="10">
    <location>
        <begin position="20"/>
        <end position="40"/>
    </location>
</feature>
<evidence type="ECO:0000256" key="8">
    <source>
        <dbReference type="ARBA" id="ARBA00023136"/>
    </source>
</evidence>
<feature type="transmembrane region" description="Helical" evidence="10">
    <location>
        <begin position="198"/>
        <end position="219"/>
    </location>
</feature>
<feature type="transmembrane region" description="Helical" evidence="10">
    <location>
        <begin position="274"/>
        <end position="299"/>
    </location>
</feature>
<dbReference type="InterPro" id="IPR048279">
    <property type="entry name" value="MdtK-like"/>
</dbReference>
<feature type="transmembrane region" description="Helical" evidence="10">
    <location>
        <begin position="60"/>
        <end position="84"/>
    </location>
</feature>
<feature type="transmembrane region" description="Helical" evidence="10">
    <location>
        <begin position="139"/>
        <end position="157"/>
    </location>
</feature>
<keyword evidence="6 10" id="KW-0812">Transmembrane</keyword>
<evidence type="ECO:0000256" key="9">
    <source>
        <dbReference type="ARBA" id="ARBA00023251"/>
    </source>
</evidence>
<dbReference type="PIRSF" id="PIRSF006603">
    <property type="entry name" value="DinF"/>
    <property type="match status" value="1"/>
</dbReference>
<feature type="transmembrane region" description="Helical" evidence="10">
    <location>
        <begin position="169"/>
        <end position="192"/>
    </location>
</feature>
<dbReference type="GO" id="GO:0005886">
    <property type="term" value="C:plasma membrane"/>
    <property type="evidence" value="ECO:0007669"/>
    <property type="project" value="UniProtKB-SubCell"/>
</dbReference>
<sequence length="458" mass="50120">MDRNSQNVYELENSSIKKLLWKYFLPAFTGVMVNSLYNVVDRIFIGQGVGAIALSGLSAVFPIMLILMAFGMLIGLGAGVRISINLGKKDFARAEWVLGNSFVLMIIVSVLITIIGFTIKDPLLRLFGVGVDTMDIANEYLNIILYGAIFSVVGFSMNNLIRSEGNAKIAMYSMLISAGTNIVLDPIFIFVLDLGVAGAAWATIISQFILCIWVVRHFLSQKSVIKLRLSNFKLNGQIVIYIITIGFAPFSMQIAGSFVQALYNIQLVKFSNDIAIAAMGVINSVAMLIVMTVVAINMAAQPIFGFNHGAKHYERVKETLIICMKAATGIVILGWVVVQLFPETLVQVFNSSSEELLKVGSVGLKTFLIALPVVGFQIIVGNYFQSIGKAGISTLLTLMRQVILLIPILFFLPRFLGLTGVWFAGPISDVGSAIIAGIFIFREFKKLNRNISFPLNSK</sequence>
<dbReference type="RefSeq" id="WP_127344288.1">
    <property type="nucleotide sequence ID" value="NZ_RJJX01000018.1"/>
</dbReference>
<dbReference type="NCBIfam" id="TIGR00797">
    <property type="entry name" value="matE"/>
    <property type="match status" value="1"/>
</dbReference>
<accession>A0A434AGV6</accession>
<comment type="caution">
    <text evidence="11">The sequence shown here is derived from an EMBL/GenBank/DDBJ whole genome shotgun (WGS) entry which is preliminary data.</text>
</comment>
<feature type="transmembrane region" description="Helical" evidence="10">
    <location>
        <begin position="396"/>
        <end position="416"/>
    </location>
</feature>
<comment type="subcellular location">
    <subcellularLocation>
        <location evidence="1">Cell membrane</location>
        <topology evidence="1">Multi-pass membrane protein</topology>
    </subcellularLocation>
</comment>
<feature type="transmembrane region" description="Helical" evidence="10">
    <location>
        <begin position="362"/>
        <end position="384"/>
    </location>
</feature>
<reference evidence="11 12" key="1">
    <citation type="submission" date="2018-11" db="EMBL/GenBank/DDBJ databases">
        <title>Parancylomarina longa gen. nov., sp. nov., isolated from sediments of southern Okinawa.</title>
        <authorList>
            <person name="Fu T."/>
        </authorList>
    </citation>
    <scope>NUCLEOTIDE SEQUENCE [LARGE SCALE GENOMIC DNA]</scope>
    <source>
        <strain evidence="11 12">T3-2 S1-C</strain>
    </source>
</reference>
<evidence type="ECO:0000256" key="3">
    <source>
        <dbReference type="ARBA" id="ARBA00022106"/>
    </source>
</evidence>
<evidence type="ECO:0000256" key="1">
    <source>
        <dbReference type="ARBA" id="ARBA00004651"/>
    </source>
</evidence>
<dbReference type="EMBL" id="RJJX01000018">
    <property type="protein sequence ID" value="RUT73626.1"/>
    <property type="molecule type" value="Genomic_DNA"/>
</dbReference>
<comment type="similarity">
    <text evidence="2">Belongs to the multi antimicrobial extrusion (MATE) (TC 2.A.66.1) family. MepA subfamily.</text>
</comment>
<feature type="transmembrane region" description="Helical" evidence="10">
    <location>
        <begin position="96"/>
        <end position="119"/>
    </location>
</feature>
<feature type="transmembrane region" description="Helical" evidence="10">
    <location>
        <begin position="239"/>
        <end position="262"/>
    </location>
</feature>
<proteinExistence type="inferred from homology"/>
<dbReference type="PANTHER" id="PTHR43823">
    <property type="entry name" value="SPORULATION PROTEIN YKVU"/>
    <property type="match status" value="1"/>
</dbReference>
<evidence type="ECO:0000313" key="12">
    <source>
        <dbReference type="Proteomes" id="UP000282985"/>
    </source>
</evidence>
<dbReference type="GO" id="GO:0046677">
    <property type="term" value="P:response to antibiotic"/>
    <property type="evidence" value="ECO:0007669"/>
    <property type="project" value="UniProtKB-KW"/>
</dbReference>
<feature type="transmembrane region" description="Helical" evidence="10">
    <location>
        <begin position="422"/>
        <end position="441"/>
    </location>
</feature>
<dbReference type="PANTHER" id="PTHR43823:SF3">
    <property type="entry name" value="MULTIDRUG EXPORT PROTEIN MEPA"/>
    <property type="match status" value="1"/>
</dbReference>
<evidence type="ECO:0000256" key="7">
    <source>
        <dbReference type="ARBA" id="ARBA00022989"/>
    </source>
</evidence>